<dbReference type="Ensembl" id="ENSAPET00000024707.1">
    <property type="protein sequence ID" value="ENSAPEP00000024075.1"/>
    <property type="gene ID" value="ENSAPEG00000017122.1"/>
</dbReference>
<proteinExistence type="predicted"/>
<organism evidence="1 2">
    <name type="scientific">Amphiprion percula</name>
    <name type="common">Orange clownfish</name>
    <name type="synonym">Lutjanus percula</name>
    <dbReference type="NCBI Taxonomy" id="161767"/>
    <lineage>
        <taxon>Eukaryota</taxon>
        <taxon>Metazoa</taxon>
        <taxon>Chordata</taxon>
        <taxon>Craniata</taxon>
        <taxon>Vertebrata</taxon>
        <taxon>Euteleostomi</taxon>
        <taxon>Actinopterygii</taxon>
        <taxon>Neopterygii</taxon>
        <taxon>Teleostei</taxon>
        <taxon>Neoteleostei</taxon>
        <taxon>Acanthomorphata</taxon>
        <taxon>Ovalentaria</taxon>
        <taxon>Pomacentridae</taxon>
        <taxon>Amphiprion</taxon>
    </lineage>
</organism>
<reference evidence="1" key="2">
    <citation type="submission" date="2025-08" db="UniProtKB">
        <authorList>
            <consortium name="Ensembl"/>
        </authorList>
    </citation>
    <scope>IDENTIFICATION</scope>
</reference>
<keyword evidence="2" id="KW-1185">Reference proteome</keyword>
<evidence type="ECO:0000313" key="1">
    <source>
        <dbReference type="Ensembl" id="ENSAPEP00000024075.1"/>
    </source>
</evidence>
<evidence type="ECO:0000313" key="2">
    <source>
        <dbReference type="Proteomes" id="UP000265080"/>
    </source>
</evidence>
<accession>A0A3P8TEQ1</accession>
<protein>
    <submittedName>
        <fullName evidence="1">Uncharacterized protein</fullName>
    </submittedName>
</protein>
<reference evidence="1 2" key="1">
    <citation type="submission" date="2018-03" db="EMBL/GenBank/DDBJ databases">
        <title>Finding Nemo's genes: A chromosome-scale reference assembly of the genome of the orange clownfish Amphiprion percula.</title>
        <authorList>
            <person name="Lehmann R."/>
        </authorList>
    </citation>
    <scope>NUCLEOTIDE SEQUENCE</scope>
</reference>
<dbReference type="AlphaFoldDB" id="A0A3P8TEQ1"/>
<reference evidence="1" key="3">
    <citation type="submission" date="2025-09" db="UniProtKB">
        <authorList>
            <consortium name="Ensembl"/>
        </authorList>
    </citation>
    <scope>IDENTIFICATION</scope>
</reference>
<sequence>MFPVSPAPETAVTLRGCFQSPPAPYPLPLREKVKFGPSVTDQRAGPSSWWPSTAVKMFSSPNPITCPTYSQSFIDTVHVVCLLLLLPKNNNEVQTSSTHGGGCKRSYCVCVSVKCCKEACFSS</sequence>
<dbReference type="OMA" id="CKEACFS"/>
<dbReference type="Proteomes" id="UP000265080">
    <property type="component" value="Chromosome 22"/>
</dbReference>
<name>A0A3P8TEQ1_AMPPE</name>